<dbReference type="SUPFAM" id="SSF48452">
    <property type="entry name" value="TPR-like"/>
    <property type="match status" value="1"/>
</dbReference>
<evidence type="ECO:0000313" key="6">
    <source>
        <dbReference type="Proteomes" id="UP001321473"/>
    </source>
</evidence>
<dbReference type="GO" id="GO:0036064">
    <property type="term" value="C:ciliary basal body"/>
    <property type="evidence" value="ECO:0007669"/>
    <property type="project" value="TreeGrafter"/>
</dbReference>
<proteinExistence type="inferred from homology"/>
<dbReference type="InterPro" id="IPR019734">
    <property type="entry name" value="TPR_rpt"/>
</dbReference>
<feature type="repeat" description="TPR" evidence="4">
    <location>
        <begin position="54"/>
        <end position="87"/>
    </location>
</feature>
<protein>
    <submittedName>
        <fullName evidence="5">Uncharacterized protein</fullName>
    </submittedName>
</protein>
<dbReference type="EMBL" id="JARKHS020022719">
    <property type="protein sequence ID" value="KAK8769343.1"/>
    <property type="molecule type" value="Genomic_DNA"/>
</dbReference>
<comment type="similarity">
    <text evidence="3">Belongs to the BBS4 family.</text>
</comment>
<reference evidence="5 6" key="1">
    <citation type="journal article" date="2023" name="Arcadia Sci">
        <title>De novo assembly of a long-read Amblyomma americanum tick genome.</title>
        <authorList>
            <person name="Chou S."/>
            <person name="Poskanzer K.E."/>
            <person name="Rollins M."/>
            <person name="Thuy-Boun P.S."/>
        </authorList>
    </citation>
    <scope>NUCLEOTIDE SEQUENCE [LARGE SCALE GENOMIC DNA]</scope>
    <source>
        <strain evidence="5">F_SG_1</strain>
        <tissue evidence="5">Salivary glands</tissue>
    </source>
</reference>
<name>A0AAQ4E3S0_AMBAM</name>
<feature type="repeat" description="TPR" evidence="4">
    <location>
        <begin position="88"/>
        <end position="121"/>
    </location>
</feature>
<dbReference type="PANTHER" id="PTHR44186:SF1">
    <property type="entry name" value="BARDET-BIEDL SYNDROME 4 PROTEIN"/>
    <property type="match status" value="1"/>
</dbReference>
<evidence type="ECO:0000256" key="4">
    <source>
        <dbReference type="PROSITE-ProRule" id="PRU00339"/>
    </source>
</evidence>
<dbReference type="PROSITE" id="PS50005">
    <property type="entry name" value="TPR"/>
    <property type="match status" value="2"/>
</dbReference>
<organism evidence="5 6">
    <name type="scientific">Amblyomma americanum</name>
    <name type="common">Lone star tick</name>
    <dbReference type="NCBI Taxonomy" id="6943"/>
    <lineage>
        <taxon>Eukaryota</taxon>
        <taxon>Metazoa</taxon>
        <taxon>Ecdysozoa</taxon>
        <taxon>Arthropoda</taxon>
        <taxon>Chelicerata</taxon>
        <taxon>Arachnida</taxon>
        <taxon>Acari</taxon>
        <taxon>Parasitiformes</taxon>
        <taxon>Ixodida</taxon>
        <taxon>Ixodoidea</taxon>
        <taxon>Ixodidae</taxon>
        <taxon>Amblyomminae</taxon>
        <taxon>Amblyomma</taxon>
    </lineage>
</organism>
<evidence type="ECO:0000256" key="1">
    <source>
        <dbReference type="ARBA" id="ARBA00022737"/>
    </source>
</evidence>
<evidence type="ECO:0000256" key="2">
    <source>
        <dbReference type="ARBA" id="ARBA00022803"/>
    </source>
</evidence>
<sequence>MYPKAFERLGAALASDPSYAPAVLAAGSIMQTYGDYDVALTKYRAVASVPDESPALWNNVGMCFFGKKKYVAAISCLKRANYLSPMDWQILHNLGLVHLTMEQYASAYHFFNAAVHFNPRNGQLFMLLASRPPLRL</sequence>
<keyword evidence="2 4" id="KW-0802">TPR repeat</keyword>
<keyword evidence="1" id="KW-0677">Repeat</keyword>
<dbReference type="InterPro" id="IPR011990">
    <property type="entry name" value="TPR-like_helical_dom_sf"/>
</dbReference>
<dbReference type="PANTHER" id="PTHR44186">
    <property type="match status" value="1"/>
</dbReference>
<dbReference type="SMART" id="SM00028">
    <property type="entry name" value="TPR"/>
    <property type="match status" value="2"/>
</dbReference>
<dbReference type="GO" id="GO:0061512">
    <property type="term" value="P:protein localization to cilium"/>
    <property type="evidence" value="ECO:0007669"/>
    <property type="project" value="TreeGrafter"/>
</dbReference>
<dbReference type="GO" id="GO:0060271">
    <property type="term" value="P:cilium assembly"/>
    <property type="evidence" value="ECO:0007669"/>
    <property type="project" value="TreeGrafter"/>
</dbReference>
<evidence type="ECO:0000313" key="5">
    <source>
        <dbReference type="EMBL" id="KAK8769343.1"/>
    </source>
</evidence>
<dbReference type="Proteomes" id="UP001321473">
    <property type="component" value="Unassembled WGS sequence"/>
</dbReference>
<keyword evidence="6" id="KW-1185">Reference proteome</keyword>
<accession>A0AAQ4E3S0</accession>
<dbReference type="Gene3D" id="1.25.40.10">
    <property type="entry name" value="Tetratricopeptide repeat domain"/>
    <property type="match status" value="1"/>
</dbReference>
<dbReference type="AlphaFoldDB" id="A0AAQ4E3S0"/>
<comment type="caution">
    <text evidence="5">The sequence shown here is derived from an EMBL/GenBank/DDBJ whole genome shotgun (WGS) entry which is preliminary data.</text>
</comment>
<evidence type="ECO:0000256" key="3">
    <source>
        <dbReference type="ARBA" id="ARBA00023778"/>
    </source>
</evidence>
<dbReference type="Pfam" id="PF13181">
    <property type="entry name" value="TPR_8"/>
    <property type="match status" value="2"/>
</dbReference>
<gene>
    <name evidence="5" type="ORF">V5799_014193</name>
</gene>